<evidence type="ECO:0000256" key="1">
    <source>
        <dbReference type="ARBA" id="ARBA00006484"/>
    </source>
</evidence>
<dbReference type="KEGG" id="snan:I6N98_06675"/>
<name>A0A7T4R374_9GAMM</name>
<dbReference type="PANTHER" id="PTHR42760">
    <property type="entry name" value="SHORT-CHAIN DEHYDROGENASES/REDUCTASES FAMILY MEMBER"/>
    <property type="match status" value="1"/>
</dbReference>
<sequence length="226" mass="22945">MDLENKIIVVTGALGSLGRGVCSAAVAAGATVLAVDCVDGEPVAGAKAVPALDLGDAKATQARFAELAKEYGRIDGLVNIAGGFAWETLAEGSIDTWDQQYQINLRTAVSASQAALPHFPAGGGRIVNISAAGAMKAAAGLGAYAAAKSGVAKLTEALSEELKEKNITVNAVLPSVIDTKPNREAMADADFSTWVTPEALGKVILFLLSSASEPITGALIPVTGRV</sequence>
<dbReference type="RefSeq" id="WP_198571013.1">
    <property type="nucleotide sequence ID" value="NZ_CP066167.1"/>
</dbReference>
<gene>
    <name evidence="3" type="ORF">I6N98_06675</name>
</gene>
<protein>
    <submittedName>
        <fullName evidence="3">SDR family oxidoreductase</fullName>
    </submittedName>
</protein>
<dbReference type="GO" id="GO:0030497">
    <property type="term" value="P:fatty acid elongation"/>
    <property type="evidence" value="ECO:0007669"/>
    <property type="project" value="TreeGrafter"/>
</dbReference>
<dbReference type="PRINTS" id="PR00080">
    <property type="entry name" value="SDRFAMILY"/>
</dbReference>
<dbReference type="EMBL" id="CP066167">
    <property type="protein sequence ID" value="QQD19529.1"/>
    <property type="molecule type" value="Genomic_DNA"/>
</dbReference>
<accession>A0A7T4R374</accession>
<dbReference type="InterPro" id="IPR002347">
    <property type="entry name" value="SDR_fam"/>
</dbReference>
<dbReference type="Gene3D" id="3.40.50.720">
    <property type="entry name" value="NAD(P)-binding Rossmann-like Domain"/>
    <property type="match status" value="1"/>
</dbReference>
<dbReference type="Pfam" id="PF00106">
    <property type="entry name" value="adh_short"/>
    <property type="match status" value="1"/>
</dbReference>
<dbReference type="InterPro" id="IPR036291">
    <property type="entry name" value="NAD(P)-bd_dom_sf"/>
</dbReference>
<dbReference type="PANTHER" id="PTHR42760:SF135">
    <property type="entry name" value="BLL7886 PROTEIN"/>
    <property type="match status" value="1"/>
</dbReference>
<reference evidence="3 4" key="1">
    <citation type="submission" date="2020-12" db="EMBL/GenBank/DDBJ databases">
        <authorList>
            <person name="Shan Y."/>
        </authorList>
    </citation>
    <scope>NUCLEOTIDE SEQUENCE [LARGE SCALE GENOMIC DNA]</scope>
    <source>
        <strain evidence="4">csc3.9</strain>
    </source>
</reference>
<dbReference type="Proteomes" id="UP000596063">
    <property type="component" value="Chromosome"/>
</dbReference>
<proteinExistence type="inferred from homology"/>
<comment type="similarity">
    <text evidence="1 2">Belongs to the short-chain dehydrogenases/reductases (SDR) family.</text>
</comment>
<keyword evidence="4" id="KW-1185">Reference proteome</keyword>
<dbReference type="AlphaFoldDB" id="A0A7T4R374"/>
<dbReference type="PRINTS" id="PR00081">
    <property type="entry name" value="GDHRDH"/>
</dbReference>
<dbReference type="SUPFAM" id="SSF51735">
    <property type="entry name" value="NAD(P)-binding Rossmann-fold domains"/>
    <property type="match status" value="1"/>
</dbReference>
<evidence type="ECO:0000313" key="4">
    <source>
        <dbReference type="Proteomes" id="UP000596063"/>
    </source>
</evidence>
<dbReference type="GO" id="GO:0016616">
    <property type="term" value="F:oxidoreductase activity, acting on the CH-OH group of donors, NAD or NADP as acceptor"/>
    <property type="evidence" value="ECO:0007669"/>
    <property type="project" value="TreeGrafter"/>
</dbReference>
<evidence type="ECO:0000256" key="2">
    <source>
        <dbReference type="RuleBase" id="RU000363"/>
    </source>
</evidence>
<evidence type="ECO:0000313" key="3">
    <source>
        <dbReference type="EMBL" id="QQD19529.1"/>
    </source>
</evidence>
<organism evidence="3 4">
    <name type="scientific">Spongiibacter nanhainus</name>
    <dbReference type="NCBI Taxonomy" id="2794344"/>
    <lineage>
        <taxon>Bacteria</taxon>
        <taxon>Pseudomonadati</taxon>
        <taxon>Pseudomonadota</taxon>
        <taxon>Gammaproteobacteria</taxon>
        <taxon>Cellvibrionales</taxon>
        <taxon>Spongiibacteraceae</taxon>
        <taxon>Spongiibacter</taxon>
    </lineage>
</organism>